<name>A0A1C7LL79_GRIFR</name>
<protein>
    <submittedName>
        <fullName evidence="1">Uncharacterized protein</fullName>
    </submittedName>
</protein>
<dbReference type="EMBL" id="LUGG01000125">
    <property type="protein sequence ID" value="OBZ62744.1"/>
    <property type="molecule type" value="Genomic_DNA"/>
</dbReference>
<keyword evidence="2" id="KW-1185">Reference proteome</keyword>
<gene>
    <name evidence="1" type="ORF">A0H81_15012</name>
</gene>
<evidence type="ECO:0000313" key="2">
    <source>
        <dbReference type="Proteomes" id="UP000092993"/>
    </source>
</evidence>
<reference evidence="1 2" key="1">
    <citation type="submission" date="2016-03" db="EMBL/GenBank/DDBJ databases">
        <title>Whole genome sequencing of Grifola frondosa 9006-11.</title>
        <authorList>
            <person name="Min B."/>
            <person name="Park H."/>
            <person name="Kim J.-G."/>
            <person name="Cho H."/>
            <person name="Oh Y.-L."/>
            <person name="Kong W.-S."/>
            <person name="Choi I.-G."/>
        </authorList>
    </citation>
    <scope>NUCLEOTIDE SEQUENCE [LARGE SCALE GENOMIC DNA]</scope>
    <source>
        <strain evidence="1 2">9006-11</strain>
    </source>
</reference>
<organism evidence="1 2">
    <name type="scientific">Grifola frondosa</name>
    <name type="common">Maitake</name>
    <name type="synonym">Polyporus frondosus</name>
    <dbReference type="NCBI Taxonomy" id="5627"/>
    <lineage>
        <taxon>Eukaryota</taxon>
        <taxon>Fungi</taxon>
        <taxon>Dikarya</taxon>
        <taxon>Basidiomycota</taxon>
        <taxon>Agaricomycotina</taxon>
        <taxon>Agaricomycetes</taxon>
        <taxon>Polyporales</taxon>
        <taxon>Grifolaceae</taxon>
        <taxon>Grifola</taxon>
    </lineage>
</organism>
<evidence type="ECO:0000313" key="1">
    <source>
        <dbReference type="EMBL" id="OBZ62744.1"/>
    </source>
</evidence>
<proteinExistence type="predicted"/>
<sequence length="437" mass="50707">MAPVFSTLRPRLPIELILMIQKHTTFDLWGSSLVDNPWFMIEPFKWTGILLEFLILDLDDPIRAEKTLCYLEDSRARLTAVKQLEIHIQDNHFLCRILTLFCRFTSLGTLKLQCDHYSNLNCTLQSFLNRLPYFRHAYHTVHPATHGSFHKGQIWGQVLRDSEEAFGRLVAEKIAESLDVLCIMAPVFSSLKPHLPAELILVIGRYTTFHLWGSSLVDNPWFMIEPFKWEGMLLEFLVLDLGDPIRAEKTLCYVEDSRARLTAIKQLELHIRNNHFLSRILMLFPRFTSLHTLKLECDVHGRLHRTLKPFLNHLPSLSVQYLILQYAHLPAAPFHQSITPPIASIQQLTVHFKEINFGSHFTRSMPLLHKALPNLQRAYYLTHVTDTLFLDSEEEYGHTVAEELGKSLDVIIYSRLIKIGQSDFEMRKNNADLPDYI</sequence>
<accession>A0A1C7LL79</accession>
<dbReference type="AlphaFoldDB" id="A0A1C7LL79"/>
<dbReference type="Proteomes" id="UP000092993">
    <property type="component" value="Unassembled WGS sequence"/>
</dbReference>
<comment type="caution">
    <text evidence="1">The sequence shown here is derived from an EMBL/GenBank/DDBJ whole genome shotgun (WGS) entry which is preliminary data.</text>
</comment>